<dbReference type="EMBL" id="BARU01026249">
    <property type="protein sequence ID" value="GAH75303.1"/>
    <property type="molecule type" value="Genomic_DNA"/>
</dbReference>
<protein>
    <submittedName>
        <fullName evidence="1">Uncharacterized protein</fullName>
    </submittedName>
</protein>
<accession>X1JZM1</accession>
<dbReference type="AlphaFoldDB" id="X1JZM1"/>
<organism evidence="1">
    <name type="scientific">marine sediment metagenome</name>
    <dbReference type="NCBI Taxonomy" id="412755"/>
    <lineage>
        <taxon>unclassified sequences</taxon>
        <taxon>metagenomes</taxon>
        <taxon>ecological metagenomes</taxon>
    </lineage>
</organism>
<feature type="non-terminal residue" evidence="1">
    <location>
        <position position="220"/>
    </location>
</feature>
<gene>
    <name evidence="1" type="ORF">S03H2_42192</name>
</gene>
<sequence>MKKPKELQKRAKINPERKKEQIYATFRRIFDLLNNRFEPNYSVEYLKMGQSGKYSNLIAQFIGGYRNLEQKDFLLMAKEQETIEFYVNWERLGNINLKGKVYYDMDKHFKFFKNLYEQMAYHEYGHTYLITSTSSMFYPTEGLNFLENNNLKNIYDIPDDKVEEFQRVVEYSEQSRINKTLKNINFIDIALGVLECHANYSMRNILKVKEPTEFLKFSKV</sequence>
<evidence type="ECO:0000313" key="1">
    <source>
        <dbReference type="EMBL" id="GAH75303.1"/>
    </source>
</evidence>
<comment type="caution">
    <text evidence="1">The sequence shown here is derived from an EMBL/GenBank/DDBJ whole genome shotgun (WGS) entry which is preliminary data.</text>
</comment>
<proteinExistence type="predicted"/>
<reference evidence="1" key="1">
    <citation type="journal article" date="2014" name="Front. Microbiol.">
        <title>High frequency of phylogenetically diverse reductive dehalogenase-homologous genes in deep subseafloor sedimentary metagenomes.</title>
        <authorList>
            <person name="Kawai M."/>
            <person name="Futagami T."/>
            <person name="Toyoda A."/>
            <person name="Takaki Y."/>
            <person name="Nishi S."/>
            <person name="Hori S."/>
            <person name="Arai W."/>
            <person name="Tsubouchi T."/>
            <person name="Morono Y."/>
            <person name="Uchiyama I."/>
            <person name="Ito T."/>
            <person name="Fujiyama A."/>
            <person name="Inagaki F."/>
            <person name="Takami H."/>
        </authorList>
    </citation>
    <scope>NUCLEOTIDE SEQUENCE</scope>
    <source>
        <strain evidence="1">Expedition CK06-06</strain>
    </source>
</reference>
<name>X1JZM1_9ZZZZ</name>